<evidence type="ECO:0000256" key="2">
    <source>
        <dbReference type="SAM" id="SignalP"/>
    </source>
</evidence>
<feature type="chain" id="PRO_5011504077" evidence="2">
    <location>
        <begin position="33"/>
        <end position="859"/>
    </location>
</feature>
<dbReference type="STRING" id="285351.SAMN04488035_0531"/>
<dbReference type="Pfam" id="PF00149">
    <property type="entry name" value="Metallophos"/>
    <property type="match status" value="1"/>
</dbReference>
<dbReference type="Gene3D" id="3.90.780.10">
    <property type="entry name" value="5'-Nucleotidase, C-terminal domain"/>
    <property type="match status" value="1"/>
</dbReference>
<evidence type="ECO:0000259" key="4">
    <source>
        <dbReference type="Pfam" id="PF02872"/>
    </source>
</evidence>
<organism evidence="6 7">
    <name type="scientific">Flavimobilis marinus</name>
    <dbReference type="NCBI Taxonomy" id="285351"/>
    <lineage>
        <taxon>Bacteria</taxon>
        <taxon>Bacillati</taxon>
        <taxon>Actinomycetota</taxon>
        <taxon>Actinomycetes</taxon>
        <taxon>Micrococcales</taxon>
        <taxon>Jonesiaceae</taxon>
        <taxon>Flavimobilis</taxon>
    </lineage>
</organism>
<dbReference type="Gene3D" id="3.60.21.10">
    <property type="match status" value="1"/>
</dbReference>
<dbReference type="InterPro" id="IPR032109">
    <property type="entry name" value="Big_3_5"/>
</dbReference>
<keyword evidence="7" id="KW-1185">Reference proteome</keyword>
<dbReference type="OrthoDB" id="1016457at2"/>
<dbReference type="SUPFAM" id="SSF56300">
    <property type="entry name" value="Metallo-dependent phosphatases"/>
    <property type="match status" value="1"/>
</dbReference>
<dbReference type="PANTHER" id="PTHR11575">
    <property type="entry name" value="5'-NUCLEOTIDASE-RELATED"/>
    <property type="match status" value="1"/>
</dbReference>
<dbReference type="GO" id="GO:0008768">
    <property type="term" value="F:UDP-sugar diphosphatase activity"/>
    <property type="evidence" value="ECO:0007669"/>
    <property type="project" value="TreeGrafter"/>
</dbReference>
<dbReference type="Pfam" id="PF16640">
    <property type="entry name" value="Big_3_5"/>
    <property type="match status" value="1"/>
</dbReference>
<dbReference type="Proteomes" id="UP000198520">
    <property type="component" value="Unassembled WGS sequence"/>
</dbReference>
<dbReference type="SUPFAM" id="SSF55816">
    <property type="entry name" value="5'-nucleotidase (syn. UDP-sugar hydrolase), C-terminal domain"/>
    <property type="match status" value="1"/>
</dbReference>
<accession>A0A1I2DEL4</accession>
<protein>
    <submittedName>
        <fullName evidence="6">2',3'-cyclic-nucleotide 2'-phosphodiesterase/5'-or 3'-nucleotidase, 5'-nucleotidase family</fullName>
    </submittedName>
</protein>
<keyword evidence="1 2" id="KW-0732">Signal</keyword>
<dbReference type="InterPro" id="IPR029052">
    <property type="entry name" value="Metallo-depent_PP-like"/>
</dbReference>
<dbReference type="InterPro" id="IPR036907">
    <property type="entry name" value="5'-Nucleotdase_C_sf"/>
</dbReference>
<evidence type="ECO:0000256" key="1">
    <source>
        <dbReference type="ARBA" id="ARBA00022729"/>
    </source>
</evidence>
<evidence type="ECO:0000313" key="7">
    <source>
        <dbReference type="Proteomes" id="UP000198520"/>
    </source>
</evidence>
<evidence type="ECO:0000259" key="3">
    <source>
        <dbReference type="Pfam" id="PF00149"/>
    </source>
</evidence>
<dbReference type="InterPro" id="IPR004843">
    <property type="entry name" value="Calcineurin-like_PHP"/>
</dbReference>
<dbReference type="AlphaFoldDB" id="A0A1I2DEL4"/>
<dbReference type="Gene3D" id="2.60.40.10">
    <property type="entry name" value="Immunoglobulins"/>
    <property type="match status" value="1"/>
</dbReference>
<dbReference type="InterPro" id="IPR006179">
    <property type="entry name" value="5_nucleotidase/apyrase"/>
</dbReference>
<dbReference type="EMBL" id="FONZ01000001">
    <property type="protein sequence ID" value="SFE79042.1"/>
    <property type="molecule type" value="Genomic_DNA"/>
</dbReference>
<dbReference type="GO" id="GO:0009166">
    <property type="term" value="P:nucleotide catabolic process"/>
    <property type="evidence" value="ECO:0007669"/>
    <property type="project" value="InterPro"/>
</dbReference>
<proteinExistence type="predicted"/>
<gene>
    <name evidence="6" type="ORF">SAMN04488035_0531</name>
</gene>
<feature type="domain" description="Calcineurin-like phosphoesterase" evidence="3">
    <location>
        <begin position="42"/>
        <end position="265"/>
    </location>
</feature>
<dbReference type="PRINTS" id="PR01607">
    <property type="entry name" value="APYRASEFAMLY"/>
</dbReference>
<dbReference type="InterPro" id="IPR008334">
    <property type="entry name" value="5'-Nucleotdase_C"/>
</dbReference>
<dbReference type="InterPro" id="IPR013783">
    <property type="entry name" value="Ig-like_fold"/>
</dbReference>
<reference evidence="7" key="1">
    <citation type="submission" date="2016-10" db="EMBL/GenBank/DDBJ databases">
        <authorList>
            <person name="Varghese N."/>
            <person name="Submissions S."/>
        </authorList>
    </citation>
    <scope>NUCLEOTIDE SEQUENCE [LARGE SCALE GENOMIC DNA]</scope>
    <source>
        <strain evidence="7">DSM 19083</strain>
    </source>
</reference>
<dbReference type="Pfam" id="PF02872">
    <property type="entry name" value="5_nucleotid_C"/>
    <property type="match status" value="1"/>
</dbReference>
<dbReference type="PANTHER" id="PTHR11575:SF24">
    <property type="entry name" value="5'-NUCLEOTIDASE"/>
    <property type="match status" value="1"/>
</dbReference>
<feature type="domain" description="Bacterial Ig-like" evidence="5">
    <location>
        <begin position="681"/>
        <end position="771"/>
    </location>
</feature>
<dbReference type="GO" id="GO:0008253">
    <property type="term" value="F:5'-nucleotidase activity"/>
    <property type="evidence" value="ECO:0007669"/>
    <property type="project" value="TreeGrafter"/>
</dbReference>
<evidence type="ECO:0000313" key="6">
    <source>
        <dbReference type="EMBL" id="SFE79042.1"/>
    </source>
</evidence>
<sequence length="859" mass="88951">MDITKGTRVRLAAAVATGSLIGGGLVAVPASAAPGDTVAINLLNINDFHGRIDAKTVQVAGTIEKLRDEAGEASTLFLSNGDNIGASLFASASQRDEPTIDVLNALELATSSVGNHEFDGGFADLTGRVADRADFTYLGANVYKKGTATPALPEYDTFEVNGVTVGVIGTVSEETPSLVTPAGIADLAFGDPVAAVNRVAAQLSDGREANGEADIIVAEFHEGAGAGTPEGATLAQEVAAGGAFADIVTKTSALVDVIFTGHTHKEYAWEAPVPGAPDAKRPILQTGSYGDNIGQVQLQVDPATGLVKDFTVGNVKRSTTAPADLVAAYPRVAEVNTIVTAALAAADKIGSQPKGTITGDITRARTEGTSDDRASESTLGGLVANSLRDSAPGADIGVVNPGGLRADLLFAKDSSNPLENADGIVTYAEANAVLPFLNNVWTTSLSGTQLKTLLEQQWQTNPDGSIPSRPYLQLGLSDNVRYTFDASRPAGDRITSITVDGTLVTADDSFRIGTFSFLATGGDNFRVFTDGSNPTDTGLVDREAWISYLEDNPNITPDFARRSVQVSGNPASAQVGTALDIDVSMLDLTSLGSPDNATLAASFTGGSLTSPVALGSFPVADGAATVAGSVPASAAGATTLTLVAAPSGTTVTLPLEVAAKPVTPIEKSRTAMAVRVLDPKTRYGTPAVVKVAVRELKSPTTGKSAQATGVVEVREGSRVLGRATLKKSSKHGVAYVELPKTLSIGKHRVTAHYLGSDTALPYTAKPRTIKVYRARTTATAKVSRSGKTVWVTVKAKGTKATGKVSVRIDGRYVGTKTLQNGKAKLKVKRPGDGRTRYVVTYFGTSTALPDTWAKTVRLK</sequence>
<feature type="signal peptide" evidence="2">
    <location>
        <begin position="1"/>
        <end position="32"/>
    </location>
</feature>
<dbReference type="GO" id="GO:0030288">
    <property type="term" value="C:outer membrane-bounded periplasmic space"/>
    <property type="evidence" value="ECO:0007669"/>
    <property type="project" value="TreeGrafter"/>
</dbReference>
<name>A0A1I2DEL4_9MICO</name>
<feature type="domain" description="5'-Nucleotidase C-terminal" evidence="4">
    <location>
        <begin position="367"/>
        <end position="529"/>
    </location>
</feature>
<dbReference type="GO" id="GO:0005975">
    <property type="term" value="P:carbohydrate metabolic process"/>
    <property type="evidence" value="ECO:0007669"/>
    <property type="project" value="UniProtKB-ARBA"/>
</dbReference>
<evidence type="ECO:0000259" key="5">
    <source>
        <dbReference type="Pfam" id="PF16640"/>
    </source>
</evidence>